<dbReference type="Proteomes" id="UP000250266">
    <property type="component" value="Unassembled WGS sequence"/>
</dbReference>
<evidence type="ECO:0000256" key="1">
    <source>
        <dbReference type="ARBA" id="ARBA00006995"/>
    </source>
</evidence>
<proteinExistence type="inferred from homology"/>
<dbReference type="PANTHER" id="PTHR21405">
    <property type="entry name" value="CDNA SEQUENCE BC021608"/>
    <property type="match status" value="1"/>
</dbReference>
<comment type="similarity">
    <text evidence="1">Belongs to the TTC36 family.</text>
</comment>
<evidence type="ECO:0000256" key="2">
    <source>
        <dbReference type="SAM" id="MobiDB-lite"/>
    </source>
</evidence>
<evidence type="ECO:0000313" key="3">
    <source>
        <dbReference type="EMBL" id="OCK76947.1"/>
    </source>
</evidence>
<dbReference type="PANTHER" id="PTHR21405:SF0">
    <property type="entry name" value="TETRATRICOPEPTIDE REPEAT PROTEIN 36"/>
    <property type="match status" value="1"/>
</dbReference>
<dbReference type="EMBL" id="KV745166">
    <property type="protein sequence ID" value="OCK76947.1"/>
    <property type="molecule type" value="Genomic_DNA"/>
</dbReference>
<protein>
    <submittedName>
        <fullName evidence="3">Uncharacterized protein</fullName>
    </submittedName>
</protein>
<evidence type="ECO:0000313" key="4">
    <source>
        <dbReference type="Proteomes" id="UP000250266"/>
    </source>
</evidence>
<sequence>MEILPPIPSQQQHTSLASLSSPPQTLSQNDAHVLSALFSADAAPASTTITTVPIDRALPPLPHIPTSTFAELQKAELAAIAPLSVPNPTRGDVEVAVGQLTELIEREERFAAAWADRAMARRLAVEGRGEGGLWGESGSGVLDAVFADLRKAIELATPAGGGKAAVSPFQAKVLAAAHAHRADLYLRAAKAAGETGEVGKGCLQGLGKERLEEMASREFERAAWFGDVVAREMAVRTNPYAKMCGAIVRKALREEMGGG</sequence>
<dbReference type="InterPro" id="IPR038906">
    <property type="entry name" value="TTC36"/>
</dbReference>
<gene>
    <name evidence="3" type="ORF">K432DRAFT_132441</name>
</gene>
<organism evidence="3 4">
    <name type="scientific">Lepidopterella palustris CBS 459.81</name>
    <dbReference type="NCBI Taxonomy" id="1314670"/>
    <lineage>
        <taxon>Eukaryota</taxon>
        <taxon>Fungi</taxon>
        <taxon>Dikarya</taxon>
        <taxon>Ascomycota</taxon>
        <taxon>Pezizomycotina</taxon>
        <taxon>Dothideomycetes</taxon>
        <taxon>Pleosporomycetidae</taxon>
        <taxon>Mytilinidiales</taxon>
        <taxon>Argynnaceae</taxon>
        <taxon>Lepidopterella</taxon>
    </lineage>
</organism>
<feature type="region of interest" description="Disordered" evidence="2">
    <location>
        <begin position="1"/>
        <end position="25"/>
    </location>
</feature>
<dbReference type="AlphaFoldDB" id="A0A8E2E432"/>
<feature type="compositionally biased region" description="Polar residues" evidence="2">
    <location>
        <begin position="9"/>
        <end position="25"/>
    </location>
</feature>
<dbReference type="GO" id="GO:0006570">
    <property type="term" value="P:tyrosine metabolic process"/>
    <property type="evidence" value="ECO:0007669"/>
    <property type="project" value="TreeGrafter"/>
</dbReference>
<accession>A0A8E2E432</accession>
<reference evidence="3 4" key="1">
    <citation type="journal article" date="2016" name="Nat. Commun.">
        <title>Ectomycorrhizal ecology is imprinted in the genome of the dominant symbiotic fungus Cenococcum geophilum.</title>
        <authorList>
            <consortium name="DOE Joint Genome Institute"/>
            <person name="Peter M."/>
            <person name="Kohler A."/>
            <person name="Ohm R.A."/>
            <person name="Kuo A."/>
            <person name="Krutzmann J."/>
            <person name="Morin E."/>
            <person name="Arend M."/>
            <person name="Barry K.W."/>
            <person name="Binder M."/>
            <person name="Choi C."/>
            <person name="Clum A."/>
            <person name="Copeland A."/>
            <person name="Grisel N."/>
            <person name="Haridas S."/>
            <person name="Kipfer T."/>
            <person name="LaButti K."/>
            <person name="Lindquist E."/>
            <person name="Lipzen A."/>
            <person name="Maire R."/>
            <person name="Meier B."/>
            <person name="Mihaltcheva S."/>
            <person name="Molinier V."/>
            <person name="Murat C."/>
            <person name="Poggeler S."/>
            <person name="Quandt C.A."/>
            <person name="Sperisen C."/>
            <person name="Tritt A."/>
            <person name="Tisserant E."/>
            <person name="Crous P.W."/>
            <person name="Henrissat B."/>
            <person name="Nehls U."/>
            <person name="Egli S."/>
            <person name="Spatafora J.W."/>
            <person name="Grigoriev I.V."/>
            <person name="Martin F.M."/>
        </authorList>
    </citation>
    <scope>NUCLEOTIDE SEQUENCE [LARGE SCALE GENOMIC DNA]</scope>
    <source>
        <strain evidence="3 4">CBS 459.81</strain>
    </source>
</reference>
<dbReference type="OrthoDB" id="539634at2759"/>
<keyword evidence="4" id="KW-1185">Reference proteome</keyword>
<name>A0A8E2E432_9PEZI</name>